<evidence type="ECO:0000256" key="2">
    <source>
        <dbReference type="ARBA" id="ARBA00022516"/>
    </source>
</evidence>
<evidence type="ECO:0000256" key="8">
    <source>
        <dbReference type="ARBA" id="ARBA00023209"/>
    </source>
</evidence>
<gene>
    <name evidence="11" type="ORF">METZ01_LOCUS189518</name>
</gene>
<evidence type="ECO:0000256" key="7">
    <source>
        <dbReference type="ARBA" id="ARBA00023136"/>
    </source>
</evidence>
<sequence>MLIGKLVKGIDIRNFGSGSTGATNVARLCGPIWGIVALALDMGKAAIPVAITVYILETPSWSHSLTGLAAIAGHSWPLFTNFKGGKGIASGWAALIILSPWSGLAATLAAAPVIGITKYVSLGSIIGSTVGGSSITVLAILNNVGIKGVPNIPLIYIAYGIIGSSITIILHRENIKRLINGNESKLGEKT</sequence>
<dbReference type="GO" id="GO:0005886">
    <property type="term" value="C:plasma membrane"/>
    <property type="evidence" value="ECO:0007669"/>
    <property type="project" value="InterPro"/>
</dbReference>
<dbReference type="EMBL" id="UINC01038930">
    <property type="protein sequence ID" value="SVB36664.1"/>
    <property type="molecule type" value="Genomic_DNA"/>
</dbReference>
<keyword evidence="8" id="KW-0594">Phospholipid biosynthesis</keyword>
<proteinExistence type="inferred from homology"/>
<dbReference type="InterPro" id="IPR003811">
    <property type="entry name" value="G3P_acylTferase_PlsY"/>
</dbReference>
<evidence type="ECO:0000256" key="5">
    <source>
        <dbReference type="ARBA" id="ARBA00022989"/>
    </source>
</evidence>
<dbReference type="HAMAP" id="MF_01043">
    <property type="entry name" value="PlsY"/>
    <property type="match status" value="1"/>
</dbReference>
<feature type="transmembrane region" description="Helical" evidence="10">
    <location>
        <begin position="153"/>
        <end position="171"/>
    </location>
</feature>
<evidence type="ECO:0000256" key="10">
    <source>
        <dbReference type="SAM" id="Phobius"/>
    </source>
</evidence>
<evidence type="ECO:0000256" key="3">
    <source>
        <dbReference type="ARBA" id="ARBA00022679"/>
    </source>
</evidence>
<keyword evidence="5 10" id="KW-1133">Transmembrane helix</keyword>
<protein>
    <submittedName>
        <fullName evidence="11">Uncharacterized protein</fullName>
    </submittedName>
</protein>
<feature type="transmembrane region" description="Helical" evidence="10">
    <location>
        <begin position="120"/>
        <end position="141"/>
    </location>
</feature>
<dbReference type="SMART" id="SM01207">
    <property type="entry name" value="G3P_acyltransf"/>
    <property type="match status" value="1"/>
</dbReference>
<feature type="transmembrane region" description="Helical" evidence="10">
    <location>
        <begin position="91"/>
        <end position="114"/>
    </location>
</feature>
<dbReference type="PANTHER" id="PTHR30309">
    <property type="entry name" value="INNER MEMBRANE PROTEIN YGIH"/>
    <property type="match status" value="1"/>
</dbReference>
<keyword evidence="3" id="KW-0808">Transferase</keyword>
<dbReference type="GO" id="GO:0008654">
    <property type="term" value="P:phospholipid biosynthetic process"/>
    <property type="evidence" value="ECO:0007669"/>
    <property type="project" value="UniProtKB-KW"/>
</dbReference>
<evidence type="ECO:0000256" key="6">
    <source>
        <dbReference type="ARBA" id="ARBA00023098"/>
    </source>
</evidence>
<feature type="transmembrane region" description="Helical" evidence="10">
    <location>
        <begin position="32"/>
        <end position="55"/>
    </location>
</feature>
<keyword evidence="2" id="KW-0444">Lipid biosynthesis</keyword>
<keyword evidence="7 10" id="KW-0472">Membrane</keyword>
<keyword evidence="6" id="KW-0443">Lipid metabolism</keyword>
<accession>A0A382DFA1</accession>
<dbReference type="PANTHER" id="PTHR30309:SF0">
    <property type="entry name" value="GLYCEROL-3-PHOSPHATE ACYLTRANSFERASE-RELATED"/>
    <property type="match status" value="1"/>
</dbReference>
<reference evidence="11" key="1">
    <citation type="submission" date="2018-05" db="EMBL/GenBank/DDBJ databases">
        <authorList>
            <person name="Lanie J.A."/>
            <person name="Ng W.-L."/>
            <person name="Kazmierczak K.M."/>
            <person name="Andrzejewski T.M."/>
            <person name="Davidsen T.M."/>
            <person name="Wayne K.J."/>
            <person name="Tettelin H."/>
            <person name="Glass J.I."/>
            <person name="Rusch D."/>
            <person name="Podicherti R."/>
            <person name="Tsui H.-C.T."/>
            <person name="Winkler M.E."/>
        </authorList>
    </citation>
    <scope>NUCLEOTIDE SEQUENCE</scope>
</reference>
<name>A0A382DFA1_9ZZZZ</name>
<evidence type="ECO:0000256" key="1">
    <source>
        <dbReference type="ARBA" id="ARBA00022475"/>
    </source>
</evidence>
<dbReference type="GO" id="GO:0043772">
    <property type="term" value="F:acyl-phosphate glycerol-3-phosphate acyltransferase activity"/>
    <property type="evidence" value="ECO:0007669"/>
    <property type="project" value="InterPro"/>
</dbReference>
<dbReference type="AlphaFoldDB" id="A0A382DFA1"/>
<dbReference type="Pfam" id="PF02660">
    <property type="entry name" value="G3P_acyltransf"/>
    <property type="match status" value="1"/>
</dbReference>
<keyword evidence="4 10" id="KW-0812">Transmembrane</keyword>
<evidence type="ECO:0000256" key="4">
    <source>
        <dbReference type="ARBA" id="ARBA00022692"/>
    </source>
</evidence>
<organism evidence="11">
    <name type="scientific">marine metagenome</name>
    <dbReference type="NCBI Taxonomy" id="408172"/>
    <lineage>
        <taxon>unclassified sequences</taxon>
        <taxon>metagenomes</taxon>
        <taxon>ecological metagenomes</taxon>
    </lineage>
</organism>
<keyword evidence="9" id="KW-1208">Phospholipid metabolism</keyword>
<evidence type="ECO:0000256" key="9">
    <source>
        <dbReference type="ARBA" id="ARBA00023264"/>
    </source>
</evidence>
<keyword evidence="1" id="KW-1003">Cell membrane</keyword>
<evidence type="ECO:0000313" key="11">
    <source>
        <dbReference type="EMBL" id="SVB36664.1"/>
    </source>
</evidence>